<proteinExistence type="predicted"/>
<dbReference type="AlphaFoldDB" id="A0AAE9MS78"/>
<keyword evidence="1" id="KW-0175">Coiled coil</keyword>
<dbReference type="Proteomes" id="UP001058682">
    <property type="component" value="Chromosome"/>
</dbReference>
<name>A0AAE9MS78_9SPIR</name>
<accession>A0AAE9MS78</accession>
<dbReference type="InterPro" id="IPR038636">
    <property type="entry name" value="Wzi_sf"/>
</dbReference>
<dbReference type="Gene3D" id="2.40.160.130">
    <property type="entry name" value="Capsule assembly protein Wzi"/>
    <property type="match status" value="1"/>
</dbReference>
<protein>
    <submittedName>
        <fullName evidence="2">Uncharacterized protein</fullName>
    </submittedName>
</protein>
<sequence>MKNKIFIAIFIIMGLCVFSQAAVDIFDPLYEDIRIWENIGLLNDVSSLRPYPLQEIERILNIVIESGAEKQIKKAQEYKKRLFGCVFHYGGEAELGIKIPKKQRDILIAPLLEMNISINRLLTASAHADFSLLNKLPKEEGQPAFQFSKKDIMKDSTSVGSFYLLPMFNSGIAVGTPEYYFTAGMARTSFGPFDENNILIGEQAFHSGQFIFVVNKEKFTYNQALLAISASNDRGGSYFPQKFTAAHSITYRPLPWISVGLVDIITYGGRFEPIYLLPLSVFFVGQSIYNFADASMLGLTFTVKPIKGLKIDVVLLADDIGFNEIVKFKKDAKWRMAGQFGVSYAMPKDHWFSFADINYTLVTPYCYTSVHNYDRTKPNYENYTHNGEPLGSNLPPNSDRIKVKAQFRPLEGLAINVSNTFIRHANVTESVYDPVILREYLKEGNYSTDGSVFNHSAIIELKDNKINTEHSFLKSTPFLTQQTIQYVNQLGLEGVVNLPILKSGGLIQFKMGYTFEANINPGVNNHIYNEKIDFSGLNEEQIKNKTINEANRQLKKWREQAVGKEFNHYFNIGVKISY</sequence>
<feature type="coiled-coil region" evidence="1">
    <location>
        <begin position="540"/>
        <end position="567"/>
    </location>
</feature>
<dbReference type="RefSeq" id="WP_255818783.1">
    <property type="nucleotide sequence ID" value="NZ_CP038804.1"/>
</dbReference>
<gene>
    <name evidence="2" type="ORF">E4N74_03105</name>
</gene>
<evidence type="ECO:0000313" key="2">
    <source>
        <dbReference type="EMBL" id="UTY33114.1"/>
    </source>
</evidence>
<dbReference type="EMBL" id="CP038804">
    <property type="protein sequence ID" value="UTY33114.1"/>
    <property type="molecule type" value="Genomic_DNA"/>
</dbReference>
<organism evidence="2 3">
    <name type="scientific">Treponema putidum</name>
    <dbReference type="NCBI Taxonomy" id="221027"/>
    <lineage>
        <taxon>Bacteria</taxon>
        <taxon>Pseudomonadati</taxon>
        <taxon>Spirochaetota</taxon>
        <taxon>Spirochaetia</taxon>
        <taxon>Spirochaetales</taxon>
        <taxon>Treponemataceae</taxon>
        <taxon>Treponema</taxon>
    </lineage>
</organism>
<evidence type="ECO:0000256" key="1">
    <source>
        <dbReference type="SAM" id="Coils"/>
    </source>
</evidence>
<evidence type="ECO:0000313" key="3">
    <source>
        <dbReference type="Proteomes" id="UP001058682"/>
    </source>
</evidence>
<reference evidence="2" key="1">
    <citation type="submission" date="2019-04" db="EMBL/GenBank/DDBJ databases">
        <title>Whole genome sequencing of oral phylogroup 2 treponemes.</title>
        <authorList>
            <person name="Chan Y."/>
            <person name="Zeng H.H."/>
            <person name="Yu X.L."/>
            <person name="Leung W.K."/>
            <person name="Watt R.M."/>
        </authorList>
    </citation>
    <scope>NUCLEOTIDE SEQUENCE</scope>
    <source>
        <strain evidence="2">OMZ 835</strain>
    </source>
</reference>